<feature type="region of interest" description="Disordered" evidence="1">
    <location>
        <begin position="14"/>
        <end position="43"/>
    </location>
</feature>
<feature type="compositionally biased region" description="Basic and acidic residues" evidence="1">
    <location>
        <begin position="29"/>
        <end position="43"/>
    </location>
</feature>
<organism evidence="2 3">
    <name type="scientific">Psophocarpus tetragonolobus</name>
    <name type="common">Winged bean</name>
    <name type="synonym">Dolichos tetragonolobus</name>
    <dbReference type="NCBI Taxonomy" id="3891"/>
    <lineage>
        <taxon>Eukaryota</taxon>
        <taxon>Viridiplantae</taxon>
        <taxon>Streptophyta</taxon>
        <taxon>Embryophyta</taxon>
        <taxon>Tracheophyta</taxon>
        <taxon>Spermatophyta</taxon>
        <taxon>Magnoliopsida</taxon>
        <taxon>eudicotyledons</taxon>
        <taxon>Gunneridae</taxon>
        <taxon>Pentapetalae</taxon>
        <taxon>rosids</taxon>
        <taxon>fabids</taxon>
        <taxon>Fabales</taxon>
        <taxon>Fabaceae</taxon>
        <taxon>Papilionoideae</taxon>
        <taxon>50 kb inversion clade</taxon>
        <taxon>NPAAA clade</taxon>
        <taxon>indigoferoid/millettioid clade</taxon>
        <taxon>Phaseoleae</taxon>
        <taxon>Psophocarpus</taxon>
    </lineage>
</organism>
<protein>
    <submittedName>
        <fullName evidence="2">Uncharacterized protein</fullName>
    </submittedName>
</protein>
<evidence type="ECO:0000256" key="1">
    <source>
        <dbReference type="SAM" id="MobiDB-lite"/>
    </source>
</evidence>
<dbReference type="EMBL" id="JAYMYS010000005">
    <property type="protein sequence ID" value="KAK7393488.1"/>
    <property type="molecule type" value="Genomic_DNA"/>
</dbReference>
<keyword evidence="3" id="KW-1185">Reference proteome</keyword>
<dbReference type="Proteomes" id="UP001386955">
    <property type="component" value="Unassembled WGS sequence"/>
</dbReference>
<proteinExistence type="predicted"/>
<sequence length="106" mass="11570">MHKLCEKCLCAGLTGHQRGSSSVFQGGKLKREDKGNEESDGVGKRKRWVGTLNFALANGNRVEKAQKTRQLAPDTEAESIAHGGYAAEQKSGSEFVIKQQHIMISI</sequence>
<name>A0AAN9XIU1_PSOTE</name>
<accession>A0AAN9XIU1</accession>
<evidence type="ECO:0000313" key="2">
    <source>
        <dbReference type="EMBL" id="KAK7393488.1"/>
    </source>
</evidence>
<reference evidence="2 3" key="1">
    <citation type="submission" date="2024-01" db="EMBL/GenBank/DDBJ databases">
        <title>The genomes of 5 underutilized Papilionoideae crops provide insights into root nodulation and disease resistanc.</title>
        <authorList>
            <person name="Jiang F."/>
        </authorList>
    </citation>
    <scope>NUCLEOTIDE SEQUENCE [LARGE SCALE GENOMIC DNA]</scope>
    <source>
        <strain evidence="2">DUOXIRENSHENG_FW03</strain>
        <tissue evidence="2">Leaves</tissue>
    </source>
</reference>
<gene>
    <name evidence="2" type="ORF">VNO78_22045</name>
</gene>
<dbReference type="AlphaFoldDB" id="A0AAN9XIU1"/>
<evidence type="ECO:0000313" key="3">
    <source>
        <dbReference type="Proteomes" id="UP001386955"/>
    </source>
</evidence>
<comment type="caution">
    <text evidence="2">The sequence shown here is derived from an EMBL/GenBank/DDBJ whole genome shotgun (WGS) entry which is preliminary data.</text>
</comment>